<comment type="caution">
    <text evidence="1">The sequence shown here is derived from an EMBL/GenBank/DDBJ whole genome shotgun (WGS) entry which is preliminary data.</text>
</comment>
<organism evidence="1 2">
    <name type="scientific">Acaulospora colombiana</name>
    <dbReference type="NCBI Taxonomy" id="27376"/>
    <lineage>
        <taxon>Eukaryota</taxon>
        <taxon>Fungi</taxon>
        <taxon>Fungi incertae sedis</taxon>
        <taxon>Mucoromycota</taxon>
        <taxon>Glomeromycotina</taxon>
        <taxon>Glomeromycetes</taxon>
        <taxon>Diversisporales</taxon>
        <taxon>Acaulosporaceae</taxon>
        <taxon>Acaulospora</taxon>
    </lineage>
</organism>
<reference evidence="1" key="1">
    <citation type="submission" date="2021-06" db="EMBL/GenBank/DDBJ databases">
        <authorList>
            <person name="Kallberg Y."/>
            <person name="Tangrot J."/>
            <person name="Rosling A."/>
        </authorList>
    </citation>
    <scope>NUCLEOTIDE SEQUENCE</scope>
    <source>
        <strain evidence="1">CL356</strain>
    </source>
</reference>
<name>A0ACA9LPQ4_9GLOM</name>
<dbReference type="EMBL" id="CAJVPT010007210">
    <property type="protein sequence ID" value="CAG8538869.1"/>
    <property type="molecule type" value="Genomic_DNA"/>
</dbReference>
<evidence type="ECO:0000313" key="2">
    <source>
        <dbReference type="Proteomes" id="UP000789525"/>
    </source>
</evidence>
<protein>
    <submittedName>
        <fullName evidence="1">12377_t:CDS:1</fullName>
    </submittedName>
</protein>
<accession>A0ACA9LPQ4</accession>
<evidence type="ECO:0000313" key="1">
    <source>
        <dbReference type="EMBL" id="CAG8538869.1"/>
    </source>
</evidence>
<keyword evidence="2" id="KW-1185">Reference proteome</keyword>
<sequence>MTVMGSACAVEGKRAKWSKGGRDQEWLRCLGSSFTGLPECLSNGWSLFPVEGWAPILASAASTKMSLEPWRRSVCIFLGPRSGALAYLGTIYCQERSANSPLPRGKRYAT</sequence>
<proteinExistence type="predicted"/>
<dbReference type="Proteomes" id="UP000789525">
    <property type="component" value="Unassembled WGS sequence"/>
</dbReference>
<gene>
    <name evidence="1" type="ORF">ACOLOM_LOCUS4388</name>
</gene>